<gene>
    <name evidence="1" type="ORF">MCC10004_0715</name>
    <name evidence="2" type="ORF">MCC10119_2095</name>
</gene>
<name>A0A4R0VTF7_BIFLL</name>
<evidence type="ECO:0000313" key="2">
    <source>
        <dbReference type="EMBL" id="TCF67418.1"/>
    </source>
</evidence>
<evidence type="ECO:0000313" key="4">
    <source>
        <dbReference type="Proteomes" id="UP000293475"/>
    </source>
</evidence>
<dbReference type="AlphaFoldDB" id="A0A4R0VTF7"/>
<dbReference type="EMBL" id="SHTI01000037">
    <property type="protein sequence ID" value="TCF67418.1"/>
    <property type="molecule type" value="Genomic_DNA"/>
</dbReference>
<dbReference type="RefSeq" id="WP_131218855.1">
    <property type="nucleotide sequence ID" value="NZ_SHPO01000011.1"/>
</dbReference>
<organism evidence="2 3">
    <name type="scientific">Bifidobacterium longum subsp. longum</name>
    <dbReference type="NCBI Taxonomy" id="1679"/>
    <lineage>
        <taxon>Bacteria</taxon>
        <taxon>Bacillati</taxon>
        <taxon>Actinomycetota</taxon>
        <taxon>Actinomycetes</taxon>
        <taxon>Bifidobacteriales</taxon>
        <taxon>Bifidobacteriaceae</taxon>
        <taxon>Bifidobacterium</taxon>
    </lineage>
</organism>
<accession>A0A4R0VTF7</accession>
<reference evidence="3 4" key="1">
    <citation type="journal article" date="2018" name="Sci. Rep.">
        <title>Genomic diversity and distribution of Bifidobacterium longum subsp. longum across the human lifespan.</title>
        <authorList>
            <person name="Odamaki T."/>
            <person name="Bottacini F."/>
            <person name="Kato K."/>
            <person name="Mitsuyama E."/>
            <person name="Yoshida K."/>
            <person name="Horigome A."/>
            <person name="Xiao J.Z."/>
            <person name="van Sinderen D."/>
        </authorList>
    </citation>
    <scope>NUCLEOTIDE SEQUENCE [LARGE SCALE GENOMIC DNA]</scope>
    <source>
        <strain evidence="1 4">MCC10004</strain>
        <strain evidence="2 3">MCC10119</strain>
    </source>
</reference>
<dbReference type="EMBL" id="SHPO01000011">
    <property type="protein sequence ID" value="TCD78523.1"/>
    <property type="molecule type" value="Genomic_DNA"/>
</dbReference>
<protein>
    <submittedName>
        <fullName evidence="2">Tail fiber protein</fullName>
    </submittedName>
</protein>
<comment type="caution">
    <text evidence="2">The sequence shown here is derived from an EMBL/GenBank/DDBJ whole genome shotgun (WGS) entry which is preliminary data.</text>
</comment>
<sequence>MVSLIVTDAKHKPLRAVDDYMLDLAYGSDENSFKLTCLPQPEAGALIIIDGTEYGGLVTVRNTDGSVEGPTWHGLLSRRILQPDRGQDYLTVSGAAGDVLNMLFKRIGLDALFTASARHAVTINPYSFDRYTDAYTGIRKMLAANNAKLRLIWADGRVNAYALPAEHYGDSIDSDLVEFKASLDSQPVNHLIGLGTGELKDRAVVHWYADVNGNVSQTQSLTGLAERQAVYDYSNARPDELNTETRKKLIELQSQGGVEVTITDNTLSMDVGDTVTGRDNRLGITLTVPVAKKIVKSSGGILSVDYECGTASGDTTSLSGSAESNGSTGSGGSGAYYADGVTITMRNNTFSAVVTPSRVDDVEKTAKDAYTLASNYSAEIGKAQQDAADAIAAAAMNVASITTATPLSASRNGQTVHITATEATAEGSGLMSAADKRKLDGLENYALPAATIATLGGVRPDGSTITVNEDGVITAHTTSTGNGILFPVGYVVMNTTGNNPADDFGGTWERRPSLGAHMWERIK</sequence>
<dbReference type="Proteomes" id="UP000293475">
    <property type="component" value="Unassembled WGS sequence"/>
</dbReference>
<proteinExistence type="predicted"/>
<reference evidence="2" key="2">
    <citation type="submission" date="2019-02" db="EMBL/GenBank/DDBJ databases">
        <authorList>
            <person name="Odamaki T."/>
        </authorList>
    </citation>
    <scope>NUCLEOTIDE SEQUENCE</scope>
    <source>
        <strain evidence="1">MCC10004</strain>
        <strain evidence="2">MCC10119</strain>
    </source>
</reference>
<evidence type="ECO:0000313" key="3">
    <source>
        <dbReference type="Proteomes" id="UP000292729"/>
    </source>
</evidence>
<evidence type="ECO:0000313" key="1">
    <source>
        <dbReference type="EMBL" id="TCD78523.1"/>
    </source>
</evidence>
<dbReference type="Proteomes" id="UP000292729">
    <property type="component" value="Unassembled WGS sequence"/>
</dbReference>